<name>A0A0F9ZQQ2_9BACT</name>
<organism evidence="2 3">
    <name type="scientific">Candidatus Woesebacteria bacterium GW2011_GWA2_33_28</name>
    <dbReference type="NCBI Taxonomy" id="1618561"/>
    <lineage>
        <taxon>Bacteria</taxon>
        <taxon>Candidatus Woeseibacteriota</taxon>
    </lineage>
</organism>
<dbReference type="CDD" id="cd05403">
    <property type="entry name" value="NT_KNTase_like"/>
    <property type="match status" value="1"/>
</dbReference>
<dbReference type="AlphaFoldDB" id="A0A0F9ZQQ2"/>
<dbReference type="InterPro" id="IPR041633">
    <property type="entry name" value="Polbeta"/>
</dbReference>
<dbReference type="Proteomes" id="UP000033995">
    <property type="component" value="Unassembled WGS sequence"/>
</dbReference>
<evidence type="ECO:0000313" key="2">
    <source>
        <dbReference type="EMBL" id="KKP46504.1"/>
    </source>
</evidence>
<feature type="domain" description="Polymerase beta nucleotidyltransferase" evidence="1">
    <location>
        <begin position="22"/>
        <end position="93"/>
    </location>
</feature>
<comment type="caution">
    <text evidence="2">The sequence shown here is derived from an EMBL/GenBank/DDBJ whole genome shotgun (WGS) entry which is preliminary data.</text>
</comment>
<dbReference type="InterPro" id="IPR043519">
    <property type="entry name" value="NT_sf"/>
</dbReference>
<dbReference type="EMBL" id="LBOZ01000010">
    <property type="protein sequence ID" value="KKP46504.1"/>
    <property type="molecule type" value="Genomic_DNA"/>
</dbReference>
<accession>A0A0F9ZQQ2</accession>
<evidence type="ECO:0000313" key="3">
    <source>
        <dbReference type="Proteomes" id="UP000033995"/>
    </source>
</evidence>
<proteinExistence type="predicted"/>
<gene>
    <name evidence="2" type="ORF">UR38_C0010G0015</name>
</gene>
<dbReference type="Gene3D" id="3.30.460.10">
    <property type="entry name" value="Beta Polymerase, domain 2"/>
    <property type="match status" value="1"/>
</dbReference>
<dbReference type="SUPFAM" id="SSF81301">
    <property type="entry name" value="Nucleotidyltransferase"/>
    <property type="match status" value="1"/>
</dbReference>
<protein>
    <recommendedName>
        <fullName evidence="1">Polymerase beta nucleotidyltransferase domain-containing protein</fullName>
    </recommendedName>
</protein>
<reference evidence="2 3" key="1">
    <citation type="journal article" date="2015" name="Nature">
        <title>rRNA introns, odd ribosomes, and small enigmatic genomes across a large radiation of phyla.</title>
        <authorList>
            <person name="Brown C.T."/>
            <person name="Hug L.A."/>
            <person name="Thomas B.C."/>
            <person name="Sharon I."/>
            <person name="Castelle C.J."/>
            <person name="Singh A."/>
            <person name="Wilkins M.J."/>
            <person name="Williams K.H."/>
            <person name="Banfield J.F."/>
        </authorList>
    </citation>
    <scope>NUCLEOTIDE SEQUENCE [LARGE SCALE GENOMIC DNA]</scope>
</reference>
<sequence>MTIDPVLKNEVKKIVFKYIDPKGVKVFIFGSRASGKNRKFSDIDLGIQSQDEIPVTTKMDLEEGFDQSDIPYKVDIVDFSKVADNFRKAAMQNVIYLN</sequence>
<dbReference type="Pfam" id="PF18765">
    <property type="entry name" value="Polbeta"/>
    <property type="match status" value="1"/>
</dbReference>
<evidence type="ECO:0000259" key="1">
    <source>
        <dbReference type="Pfam" id="PF18765"/>
    </source>
</evidence>